<dbReference type="STRING" id="46835.A0A504YGC7"/>
<evidence type="ECO:0000256" key="1">
    <source>
        <dbReference type="ARBA" id="ARBA00006596"/>
    </source>
</evidence>
<proteinExistence type="inferred from homology"/>
<dbReference type="Gene3D" id="3.40.950.10">
    <property type="entry name" value="Fe-only Hydrogenase (Larger Subunit), Chain L, domain 3"/>
    <property type="match status" value="1"/>
</dbReference>
<evidence type="ECO:0000259" key="2">
    <source>
        <dbReference type="Pfam" id="PF02906"/>
    </source>
</evidence>
<gene>
    <name evidence="3" type="ORF">FGIG_05258</name>
</gene>
<protein>
    <submittedName>
        <fullName evidence="3">Cytosolic Fe-S cluster assembly factor NARFL</fullName>
    </submittedName>
</protein>
<name>A0A504YGC7_FASGI</name>
<dbReference type="OrthoDB" id="10253113at2759"/>
<evidence type="ECO:0000313" key="3">
    <source>
        <dbReference type="EMBL" id="TPP56867.1"/>
    </source>
</evidence>
<dbReference type="InterPro" id="IPR004108">
    <property type="entry name" value="Fe_hydrogenase_lsu_C"/>
</dbReference>
<dbReference type="InterPro" id="IPR050340">
    <property type="entry name" value="Cytosolic_Fe-S_CAF"/>
</dbReference>
<dbReference type="Pfam" id="PF02906">
    <property type="entry name" value="Fe_hyd_lg_C"/>
    <property type="match status" value="1"/>
</dbReference>
<dbReference type="EMBL" id="SUNJ01013982">
    <property type="protein sequence ID" value="TPP56867.1"/>
    <property type="molecule type" value="Genomic_DNA"/>
</dbReference>
<organism evidence="3 4">
    <name type="scientific">Fasciola gigantica</name>
    <name type="common">Giant liver fluke</name>
    <dbReference type="NCBI Taxonomy" id="46835"/>
    <lineage>
        <taxon>Eukaryota</taxon>
        <taxon>Metazoa</taxon>
        <taxon>Spiralia</taxon>
        <taxon>Lophotrochozoa</taxon>
        <taxon>Platyhelminthes</taxon>
        <taxon>Trematoda</taxon>
        <taxon>Digenea</taxon>
        <taxon>Plagiorchiida</taxon>
        <taxon>Echinostomata</taxon>
        <taxon>Echinostomatoidea</taxon>
        <taxon>Fasciolidae</taxon>
        <taxon>Fasciola</taxon>
    </lineage>
</organism>
<reference evidence="3 4" key="1">
    <citation type="submission" date="2019-04" db="EMBL/GenBank/DDBJ databases">
        <title>Annotation for the trematode Fasciola gigantica.</title>
        <authorList>
            <person name="Choi Y.-J."/>
        </authorList>
    </citation>
    <scope>NUCLEOTIDE SEQUENCE [LARGE SCALE GENOMIC DNA]</scope>
    <source>
        <strain evidence="3">Uganda_cow_1</strain>
    </source>
</reference>
<evidence type="ECO:0000313" key="4">
    <source>
        <dbReference type="Proteomes" id="UP000316759"/>
    </source>
</evidence>
<dbReference type="InterPro" id="IPR009016">
    <property type="entry name" value="Fe_hydrogenase"/>
</dbReference>
<sequence>MDKNFSAVLRLKDVDDYITPAQKCIKPVKINQQLGTTKILRVEEDGTYTAVTEEGDSYKLDKVSITLNDCLACSGCITTAESVLISQHSCEVLSQFLKENAHIDVHYRSLVVVSVCPQSMASLATAIKNPVDSIICRLFDAWKIYRNIPLNYTFHLGLVRAFLTDFLLSLGVHLVLDTTWARDIVLVESGIEFVDHYNSAQSKTKTIHRSLPLFCAICPGWVCYAEKAHSGTASVPTTAIGEAFSIVPFLSQVRSPQQIIGRLVKSDNPEAIFHVTIMPCFDKKLEATRLEFSTESKNGDRTSDVDLVLATNELMQMISTCDVGHNWAACSPTLSSSLQSQLLNLQQRFQNLLLATDATPAANLGPPVLYRHLGSGSGGYAASVFVYAAAELFSVVIADPFGDPRVIVRQLHNRDFQEMLLFATTADCDAVRQGLDQLPNKRIPFRHSKLPQTALLAFAVANGFRNIQNVVQRLKTACLSQTGSYSTSSSSTYRPSTFPFDYVEIMACPGGCLNGGGQITGSLAETKALYEELVPVPPFSTKGTRDLYDYLTRSDPEHGNLRTTYRQVPKIEVINSAALRW</sequence>
<dbReference type="AlphaFoldDB" id="A0A504YGC7"/>
<dbReference type="PANTHER" id="PTHR11615">
    <property type="entry name" value="NITRATE, FORMATE, IRON DEHYDROGENASE"/>
    <property type="match status" value="1"/>
</dbReference>
<dbReference type="Proteomes" id="UP000316759">
    <property type="component" value="Unassembled WGS sequence"/>
</dbReference>
<dbReference type="SUPFAM" id="SSF53920">
    <property type="entry name" value="Fe-only hydrogenase"/>
    <property type="match status" value="1"/>
</dbReference>
<feature type="domain" description="Iron hydrogenase large subunit C-terminal" evidence="2">
    <location>
        <begin position="163"/>
        <end position="516"/>
    </location>
</feature>
<keyword evidence="4" id="KW-1185">Reference proteome</keyword>
<comment type="similarity">
    <text evidence="1">Belongs to the NARF family.</text>
</comment>
<accession>A0A504YGC7</accession>
<comment type="caution">
    <text evidence="3">The sequence shown here is derived from an EMBL/GenBank/DDBJ whole genome shotgun (WGS) entry which is preliminary data.</text>
</comment>